<dbReference type="SUPFAM" id="SSF103473">
    <property type="entry name" value="MFS general substrate transporter"/>
    <property type="match status" value="1"/>
</dbReference>
<feature type="transmembrane region" description="Helical" evidence="7">
    <location>
        <begin position="21"/>
        <end position="44"/>
    </location>
</feature>
<name>A0A9D9H0G7_9BACT</name>
<reference evidence="9" key="2">
    <citation type="journal article" date="2021" name="PeerJ">
        <title>Extensive microbial diversity within the chicken gut microbiome revealed by metagenomics and culture.</title>
        <authorList>
            <person name="Gilroy R."/>
            <person name="Ravi A."/>
            <person name="Getino M."/>
            <person name="Pursley I."/>
            <person name="Horton D.L."/>
            <person name="Alikhan N.F."/>
            <person name="Baker D."/>
            <person name="Gharbi K."/>
            <person name="Hall N."/>
            <person name="Watson M."/>
            <person name="Adriaenssens E.M."/>
            <person name="Foster-Nyarko E."/>
            <person name="Jarju S."/>
            <person name="Secka A."/>
            <person name="Antonio M."/>
            <person name="Oren A."/>
            <person name="Chaudhuri R.R."/>
            <person name="La Ragione R."/>
            <person name="Hildebrand F."/>
            <person name="Pallen M.J."/>
        </authorList>
    </citation>
    <scope>NUCLEOTIDE SEQUENCE</scope>
    <source>
        <strain evidence="9">10192</strain>
    </source>
</reference>
<feature type="transmembrane region" description="Helical" evidence="7">
    <location>
        <begin position="276"/>
        <end position="301"/>
    </location>
</feature>
<feature type="domain" description="Major facilitator superfamily (MFS) profile" evidence="8">
    <location>
        <begin position="19"/>
        <end position="515"/>
    </location>
</feature>
<feature type="transmembrane region" description="Helical" evidence="7">
    <location>
        <begin position="173"/>
        <end position="193"/>
    </location>
</feature>
<feature type="transmembrane region" description="Helical" evidence="7">
    <location>
        <begin position="110"/>
        <end position="130"/>
    </location>
</feature>
<dbReference type="PROSITE" id="PS00217">
    <property type="entry name" value="SUGAR_TRANSPORT_2"/>
    <property type="match status" value="1"/>
</dbReference>
<dbReference type="InterPro" id="IPR005829">
    <property type="entry name" value="Sugar_transporter_CS"/>
</dbReference>
<dbReference type="Pfam" id="PF07690">
    <property type="entry name" value="MFS_1"/>
    <property type="match status" value="1"/>
</dbReference>
<reference evidence="9" key="1">
    <citation type="submission" date="2020-10" db="EMBL/GenBank/DDBJ databases">
        <authorList>
            <person name="Gilroy R."/>
        </authorList>
    </citation>
    <scope>NUCLEOTIDE SEQUENCE</scope>
    <source>
        <strain evidence="9">10192</strain>
    </source>
</reference>
<evidence type="ECO:0000256" key="6">
    <source>
        <dbReference type="ARBA" id="ARBA00023136"/>
    </source>
</evidence>
<dbReference type="GO" id="GO:0005886">
    <property type="term" value="C:plasma membrane"/>
    <property type="evidence" value="ECO:0007669"/>
    <property type="project" value="UniProtKB-SubCell"/>
</dbReference>
<evidence type="ECO:0000313" key="10">
    <source>
        <dbReference type="Proteomes" id="UP000823632"/>
    </source>
</evidence>
<dbReference type="InterPro" id="IPR036259">
    <property type="entry name" value="MFS_trans_sf"/>
</dbReference>
<feature type="transmembrane region" description="Helical" evidence="7">
    <location>
        <begin position="307"/>
        <end position="329"/>
    </location>
</feature>
<dbReference type="PANTHER" id="PTHR23501">
    <property type="entry name" value="MAJOR FACILITATOR SUPERFAMILY"/>
    <property type="match status" value="1"/>
</dbReference>
<comment type="caution">
    <text evidence="9">The sequence shown here is derived from an EMBL/GenBank/DDBJ whole genome shotgun (WGS) entry which is preliminary data.</text>
</comment>
<organism evidence="9 10">
    <name type="scientific">Candidatus Scatousia excrementipullorum</name>
    <dbReference type="NCBI Taxonomy" id="2840936"/>
    <lineage>
        <taxon>Bacteria</taxon>
        <taxon>Candidatus Scatousia</taxon>
    </lineage>
</organism>
<feature type="transmembrane region" description="Helical" evidence="7">
    <location>
        <begin position="234"/>
        <end position="255"/>
    </location>
</feature>
<evidence type="ECO:0000256" key="5">
    <source>
        <dbReference type="ARBA" id="ARBA00022989"/>
    </source>
</evidence>
<dbReference type="Gene3D" id="1.20.1250.20">
    <property type="entry name" value="MFS general substrate transporter like domains"/>
    <property type="match status" value="1"/>
</dbReference>
<keyword evidence="2" id="KW-0813">Transport</keyword>
<dbReference type="InterPro" id="IPR011701">
    <property type="entry name" value="MFS"/>
</dbReference>
<dbReference type="EMBL" id="JADIND010000142">
    <property type="protein sequence ID" value="MBO8431032.1"/>
    <property type="molecule type" value="Genomic_DNA"/>
</dbReference>
<gene>
    <name evidence="9" type="ORF">IAC76_06550</name>
</gene>
<feature type="transmembrane region" description="Helical" evidence="7">
    <location>
        <begin position="85"/>
        <end position="104"/>
    </location>
</feature>
<evidence type="ECO:0000256" key="2">
    <source>
        <dbReference type="ARBA" id="ARBA00022448"/>
    </source>
</evidence>
<keyword evidence="5 7" id="KW-1133">Transmembrane helix</keyword>
<accession>A0A9D9H0G7</accession>
<feature type="transmembrane region" description="Helical" evidence="7">
    <location>
        <begin position="341"/>
        <end position="364"/>
    </location>
</feature>
<feature type="transmembrane region" description="Helical" evidence="7">
    <location>
        <begin position="56"/>
        <end position="73"/>
    </location>
</feature>
<protein>
    <submittedName>
        <fullName evidence="9">DHA2 family efflux MFS transporter permease subunit</fullName>
    </submittedName>
</protein>
<keyword evidence="6 7" id="KW-0472">Membrane</keyword>
<dbReference type="Proteomes" id="UP000823632">
    <property type="component" value="Unassembled WGS sequence"/>
</dbReference>
<comment type="subcellular location">
    <subcellularLocation>
        <location evidence="1">Cell membrane</location>
        <topology evidence="1">Multi-pass membrane protein</topology>
    </subcellularLocation>
</comment>
<keyword evidence="3" id="KW-1003">Cell membrane</keyword>
<feature type="transmembrane region" description="Helical" evidence="7">
    <location>
        <begin position="142"/>
        <end position="161"/>
    </location>
</feature>
<dbReference type="PANTHER" id="PTHR23501:SF174">
    <property type="entry name" value="MULTIDRUG EXPORT PROTEIN EMRB-RELATED"/>
    <property type="match status" value="1"/>
</dbReference>
<dbReference type="InterPro" id="IPR020846">
    <property type="entry name" value="MFS_dom"/>
</dbReference>
<proteinExistence type="predicted"/>
<dbReference type="GO" id="GO:0022857">
    <property type="term" value="F:transmembrane transporter activity"/>
    <property type="evidence" value="ECO:0007669"/>
    <property type="project" value="InterPro"/>
</dbReference>
<evidence type="ECO:0000259" key="8">
    <source>
        <dbReference type="PROSITE" id="PS50850"/>
    </source>
</evidence>
<dbReference type="NCBIfam" id="TIGR00711">
    <property type="entry name" value="efflux_EmrB"/>
    <property type="match status" value="1"/>
</dbReference>
<feature type="transmembrane region" description="Helical" evidence="7">
    <location>
        <begin position="370"/>
        <end position="392"/>
    </location>
</feature>
<evidence type="ECO:0000256" key="3">
    <source>
        <dbReference type="ARBA" id="ARBA00022475"/>
    </source>
</evidence>
<dbReference type="PROSITE" id="PS50850">
    <property type="entry name" value="MFS"/>
    <property type="match status" value="1"/>
</dbReference>
<feature type="transmembrane region" description="Helical" evidence="7">
    <location>
        <begin position="205"/>
        <end position="222"/>
    </location>
</feature>
<feature type="transmembrane region" description="Helical" evidence="7">
    <location>
        <begin position="413"/>
        <end position="430"/>
    </location>
</feature>
<sequence>MSNEQIQEGWKPSVNPWIMAIPVMLAVFIYVLDGTIGNVALPYMAGSFSATRDESMWILTSYLIAAGIVIPAVDFFSKVFGRKNFFIISILMFTFASMLCGMAKNIEFMIFARVLQGFGGGGILPITQAIMVESFPKEKRGLAMSIFGMGVILAPIIGPVLGGWITDNWTWPWIFYINVPFGCAAAILSHKLVEDPPYAKKQKKVKIDGLGFFYLTIWLVTFQTVLDKGNNDDWFAATWIRWTFGISMVACILFFHSQLTRKDTLIDLKVFKDRNYTAGTIIQVVIQAVLYASLVILPQFLQSMMGYTAFLSGATMMPRGFGSMLAMVMTATLSNRIDNRLMVVAGLTLIGCAGLAFGMLNLQISNMNIAIPNFFMGMGMGLSMVPIMNLSVETLKNEQMTNATGIQNLLKNIGSAVGTSLVATMLTRFAQVHQYMLVGKCHDLNPAFIDRVQSTAGALSAYAQQSVAHYMAQYSMYGQLVEQANLWAFIDSFRIFGILCFLVIPLLIMFKKPKTAEVPVEVKEPVVSK</sequence>
<evidence type="ECO:0000256" key="1">
    <source>
        <dbReference type="ARBA" id="ARBA00004651"/>
    </source>
</evidence>
<dbReference type="CDD" id="cd17503">
    <property type="entry name" value="MFS_LmrB_MDR_like"/>
    <property type="match status" value="1"/>
</dbReference>
<dbReference type="InterPro" id="IPR004638">
    <property type="entry name" value="EmrB-like"/>
</dbReference>
<keyword evidence="4 7" id="KW-0812">Transmembrane</keyword>
<feature type="transmembrane region" description="Helical" evidence="7">
    <location>
        <begin position="486"/>
        <end position="508"/>
    </location>
</feature>
<dbReference type="Gene3D" id="1.20.1720.10">
    <property type="entry name" value="Multidrug resistance protein D"/>
    <property type="match status" value="1"/>
</dbReference>
<evidence type="ECO:0000256" key="4">
    <source>
        <dbReference type="ARBA" id="ARBA00022692"/>
    </source>
</evidence>
<evidence type="ECO:0000256" key="7">
    <source>
        <dbReference type="SAM" id="Phobius"/>
    </source>
</evidence>
<evidence type="ECO:0000313" key="9">
    <source>
        <dbReference type="EMBL" id="MBO8431032.1"/>
    </source>
</evidence>
<dbReference type="AlphaFoldDB" id="A0A9D9H0G7"/>